<comment type="caution">
    <text evidence="2">The sequence shown here is derived from an EMBL/GenBank/DDBJ whole genome shotgun (WGS) entry which is preliminary data.</text>
</comment>
<organism evidence="2 3">
    <name type="scientific">Xenoophorus captivus</name>
    <dbReference type="NCBI Taxonomy" id="1517983"/>
    <lineage>
        <taxon>Eukaryota</taxon>
        <taxon>Metazoa</taxon>
        <taxon>Chordata</taxon>
        <taxon>Craniata</taxon>
        <taxon>Vertebrata</taxon>
        <taxon>Euteleostomi</taxon>
        <taxon>Actinopterygii</taxon>
        <taxon>Neopterygii</taxon>
        <taxon>Teleostei</taxon>
        <taxon>Neoteleostei</taxon>
        <taxon>Acanthomorphata</taxon>
        <taxon>Ovalentaria</taxon>
        <taxon>Atherinomorphae</taxon>
        <taxon>Cyprinodontiformes</taxon>
        <taxon>Goodeidae</taxon>
        <taxon>Xenoophorus</taxon>
    </lineage>
</organism>
<keyword evidence="1" id="KW-1133">Transmembrane helix</keyword>
<keyword evidence="3" id="KW-1185">Reference proteome</keyword>
<proteinExistence type="predicted"/>
<evidence type="ECO:0000313" key="3">
    <source>
        <dbReference type="Proteomes" id="UP001434883"/>
    </source>
</evidence>
<evidence type="ECO:0000313" key="2">
    <source>
        <dbReference type="EMBL" id="MEQ2196284.1"/>
    </source>
</evidence>
<name>A0ABV0QKG1_9TELE</name>
<evidence type="ECO:0000256" key="1">
    <source>
        <dbReference type="SAM" id="Phobius"/>
    </source>
</evidence>
<protein>
    <submittedName>
        <fullName evidence="2">Uncharacterized protein</fullName>
    </submittedName>
</protein>
<sequence length="123" mass="14291">MVSKSKEMATKSLKEKGKMKEQFKPALLVKCIAVVVLVDHHPENQFGFSLDYELSKISKAIHVLTMRSKSICLPQSHSYFKWKYSLLLLMFVLLYYMLLWSNQVLSCLIFGRTQMQAEPEGER</sequence>
<keyword evidence="1" id="KW-0472">Membrane</keyword>
<dbReference type="Proteomes" id="UP001434883">
    <property type="component" value="Unassembled WGS sequence"/>
</dbReference>
<feature type="transmembrane region" description="Helical" evidence="1">
    <location>
        <begin position="86"/>
        <end position="110"/>
    </location>
</feature>
<accession>A0ABV0QKG1</accession>
<keyword evidence="1" id="KW-0812">Transmembrane</keyword>
<gene>
    <name evidence="2" type="ORF">XENOCAPTIV_002103</name>
</gene>
<dbReference type="EMBL" id="JAHRIN010016818">
    <property type="protein sequence ID" value="MEQ2196284.1"/>
    <property type="molecule type" value="Genomic_DNA"/>
</dbReference>
<reference evidence="2 3" key="1">
    <citation type="submission" date="2021-06" db="EMBL/GenBank/DDBJ databases">
        <authorList>
            <person name="Palmer J.M."/>
        </authorList>
    </citation>
    <scope>NUCLEOTIDE SEQUENCE [LARGE SCALE GENOMIC DNA]</scope>
    <source>
        <strain evidence="2 3">XC_2019</strain>
        <tissue evidence="2">Muscle</tissue>
    </source>
</reference>